<evidence type="ECO:0000259" key="15">
    <source>
        <dbReference type="Pfam" id="PF07715"/>
    </source>
</evidence>
<keyword evidence="16" id="KW-0675">Receptor</keyword>
<keyword evidence="9 10" id="KW-0998">Cell outer membrane</keyword>
<evidence type="ECO:0000313" key="17">
    <source>
        <dbReference type="Proteomes" id="UP000627715"/>
    </source>
</evidence>
<feature type="signal peptide" evidence="13">
    <location>
        <begin position="1"/>
        <end position="21"/>
    </location>
</feature>
<proteinExistence type="inferred from homology"/>
<dbReference type="InterPro" id="IPR039426">
    <property type="entry name" value="TonB-dep_rcpt-like"/>
</dbReference>
<dbReference type="InterPro" id="IPR012910">
    <property type="entry name" value="Plug_dom"/>
</dbReference>
<sequence>MKTQFMLSALTASLLAMQASAQSPANQQSLTTVIVNANRIAQPYSDVMKSVTVIDRETLIASAAPDMFSVLQAVPGLQLARTGLMGAQTSLFTRGAESDHTLVLLDGVRINTASEGAARLENIPLSQVERIEVTRGPQSSLYGADAIGGIIHIYTSQQTAPDSPALTGDISAGAGTEASRSAQANVTLTQSNTELDLSLSHNETDGIRPRNEPQSAQDKSPYENTAWSARLTQQLNGDSRLWASVLESDAEYTFDGGESENISRTVTGGARFEFNNLFTSQVQVSRFKDDNLYQQFSPTESTTTRTSVQWQNELSWNENSESVLGLDTDREKLVYVASGAVQNEERRDNEAVFALHSQTFGANQLSLSLRYDDNEQFGDFTTGRLALGRDIGEQSNIWIAAGNAFKAPNLIDLYVDFPQFFFYANPALQPEESKNTELGISTVLANTSLQATIYNNRLSNLIDSNATFDSLTNISRAEISGVELTASRAIANWNAQASITLMDHENKATGESLLRRADEQANLRLRREFQQLSLLFDWLWVGERADLDPVTFARSSVDSYNKLDIVANWQFGEALNAQLRIGNALDEDYEVVDGYNTLGRNAMLKLRYQF</sequence>
<gene>
    <name evidence="16" type="ORF">GCM10011403_17560</name>
</gene>
<dbReference type="Pfam" id="PF07715">
    <property type="entry name" value="Plug"/>
    <property type="match status" value="1"/>
</dbReference>
<protein>
    <submittedName>
        <fullName evidence="16">TonB-dependent receptor</fullName>
    </submittedName>
</protein>
<evidence type="ECO:0000256" key="2">
    <source>
        <dbReference type="ARBA" id="ARBA00022448"/>
    </source>
</evidence>
<dbReference type="Proteomes" id="UP000627715">
    <property type="component" value="Unassembled WGS sequence"/>
</dbReference>
<keyword evidence="6" id="KW-0406">Ion transport</keyword>
<dbReference type="PROSITE" id="PS52016">
    <property type="entry name" value="TONB_DEPENDENT_REC_3"/>
    <property type="match status" value="1"/>
</dbReference>
<dbReference type="InterPro" id="IPR000531">
    <property type="entry name" value="Beta-barrel_TonB"/>
</dbReference>
<feature type="region of interest" description="Disordered" evidence="12">
    <location>
        <begin position="160"/>
        <end position="223"/>
    </location>
</feature>
<evidence type="ECO:0000259" key="14">
    <source>
        <dbReference type="Pfam" id="PF00593"/>
    </source>
</evidence>
<keyword evidence="4 10" id="KW-0812">Transmembrane</keyword>
<evidence type="ECO:0000256" key="12">
    <source>
        <dbReference type="SAM" id="MobiDB-lite"/>
    </source>
</evidence>
<evidence type="ECO:0000256" key="13">
    <source>
        <dbReference type="SAM" id="SignalP"/>
    </source>
</evidence>
<evidence type="ECO:0000256" key="8">
    <source>
        <dbReference type="ARBA" id="ARBA00023136"/>
    </source>
</evidence>
<feature type="compositionally biased region" description="Polar residues" evidence="12">
    <location>
        <begin position="212"/>
        <end position="223"/>
    </location>
</feature>
<evidence type="ECO:0000256" key="6">
    <source>
        <dbReference type="ARBA" id="ARBA00023065"/>
    </source>
</evidence>
<comment type="subcellular location">
    <subcellularLocation>
        <location evidence="1 10">Cell outer membrane</location>
        <topology evidence="1 10">Multi-pass membrane protein</topology>
    </subcellularLocation>
</comment>
<keyword evidence="3 10" id="KW-1134">Transmembrane beta strand</keyword>
<dbReference type="Gene3D" id="2.170.130.10">
    <property type="entry name" value="TonB-dependent receptor, plug domain"/>
    <property type="match status" value="1"/>
</dbReference>
<dbReference type="CDD" id="cd01347">
    <property type="entry name" value="ligand_gated_channel"/>
    <property type="match status" value="1"/>
</dbReference>
<dbReference type="GO" id="GO:0015889">
    <property type="term" value="P:cobalamin transport"/>
    <property type="evidence" value="ECO:0007669"/>
    <property type="project" value="TreeGrafter"/>
</dbReference>
<evidence type="ECO:0000256" key="11">
    <source>
        <dbReference type="RuleBase" id="RU003357"/>
    </source>
</evidence>
<feature type="domain" description="TonB-dependent receptor plug" evidence="15">
    <location>
        <begin position="45"/>
        <end position="150"/>
    </location>
</feature>
<dbReference type="Gene3D" id="2.40.170.20">
    <property type="entry name" value="TonB-dependent receptor, beta-barrel domain"/>
    <property type="match status" value="1"/>
</dbReference>
<feature type="compositionally biased region" description="Polar residues" evidence="12">
    <location>
        <begin position="178"/>
        <end position="201"/>
    </location>
</feature>
<dbReference type="PANTHER" id="PTHR30069">
    <property type="entry name" value="TONB-DEPENDENT OUTER MEMBRANE RECEPTOR"/>
    <property type="match status" value="1"/>
</dbReference>
<keyword evidence="2 10" id="KW-0813">Transport</keyword>
<dbReference type="EMBL" id="BMIY01000007">
    <property type="protein sequence ID" value="GFZ75723.1"/>
    <property type="molecule type" value="Genomic_DNA"/>
</dbReference>
<keyword evidence="7 11" id="KW-0798">TonB box</keyword>
<feature type="chain" id="PRO_5037410376" evidence="13">
    <location>
        <begin position="22"/>
        <end position="610"/>
    </location>
</feature>
<evidence type="ECO:0000256" key="5">
    <source>
        <dbReference type="ARBA" id="ARBA00022729"/>
    </source>
</evidence>
<evidence type="ECO:0000256" key="4">
    <source>
        <dbReference type="ARBA" id="ARBA00022692"/>
    </source>
</evidence>
<dbReference type="OrthoDB" id="9764669at2"/>
<dbReference type="InterPro" id="IPR036942">
    <property type="entry name" value="Beta-barrel_TonB_sf"/>
</dbReference>
<keyword evidence="17" id="KW-1185">Reference proteome</keyword>
<name>A0A916QJ35_9GAMM</name>
<organism evidence="16 17">
    <name type="scientific">Pseudohongiella nitratireducens</name>
    <dbReference type="NCBI Taxonomy" id="1768907"/>
    <lineage>
        <taxon>Bacteria</taxon>
        <taxon>Pseudomonadati</taxon>
        <taxon>Pseudomonadota</taxon>
        <taxon>Gammaproteobacteria</taxon>
        <taxon>Pseudomonadales</taxon>
        <taxon>Pseudohongiellaceae</taxon>
        <taxon>Pseudohongiella</taxon>
    </lineage>
</organism>
<feature type="domain" description="TonB-dependent receptor-like beta-barrel" evidence="14">
    <location>
        <begin position="193"/>
        <end position="583"/>
    </location>
</feature>
<reference evidence="16" key="2">
    <citation type="submission" date="2020-09" db="EMBL/GenBank/DDBJ databases">
        <authorList>
            <person name="Sun Q."/>
            <person name="Zhou Y."/>
        </authorList>
    </citation>
    <scope>NUCLEOTIDE SEQUENCE</scope>
    <source>
        <strain evidence="16">CGMCC 1.15425</strain>
    </source>
</reference>
<dbReference type="PANTHER" id="PTHR30069:SF53">
    <property type="entry name" value="COLICIN I RECEPTOR-RELATED"/>
    <property type="match status" value="1"/>
</dbReference>
<dbReference type="Pfam" id="PF00593">
    <property type="entry name" value="TonB_dep_Rec_b-barrel"/>
    <property type="match status" value="1"/>
</dbReference>
<feature type="compositionally biased region" description="Basic and acidic residues" evidence="12">
    <location>
        <begin position="202"/>
        <end position="211"/>
    </location>
</feature>
<evidence type="ECO:0000256" key="9">
    <source>
        <dbReference type="ARBA" id="ARBA00023237"/>
    </source>
</evidence>
<evidence type="ECO:0000256" key="10">
    <source>
        <dbReference type="PROSITE-ProRule" id="PRU01360"/>
    </source>
</evidence>
<evidence type="ECO:0000256" key="3">
    <source>
        <dbReference type="ARBA" id="ARBA00022452"/>
    </source>
</evidence>
<accession>A0A916QJ35</accession>
<evidence type="ECO:0000256" key="7">
    <source>
        <dbReference type="ARBA" id="ARBA00023077"/>
    </source>
</evidence>
<keyword evidence="8 10" id="KW-0472">Membrane</keyword>
<keyword evidence="5 13" id="KW-0732">Signal</keyword>
<dbReference type="AlphaFoldDB" id="A0A916QJ35"/>
<reference evidence="16" key="1">
    <citation type="journal article" date="2014" name="Int. J. Syst. Evol. Microbiol.">
        <title>Complete genome sequence of Corynebacterium casei LMG S-19264T (=DSM 44701T), isolated from a smear-ripened cheese.</title>
        <authorList>
            <consortium name="US DOE Joint Genome Institute (JGI-PGF)"/>
            <person name="Walter F."/>
            <person name="Albersmeier A."/>
            <person name="Kalinowski J."/>
            <person name="Ruckert C."/>
        </authorList>
    </citation>
    <scope>NUCLEOTIDE SEQUENCE</scope>
    <source>
        <strain evidence="16">CGMCC 1.15425</strain>
    </source>
</reference>
<comment type="similarity">
    <text evidence="10 11">Belongs to the TonB-dependent receptor family.</text>
</comment>
<dbReference type="GO" id="GO:0009279">
    <property type="term" value="C:cell outer membrane"/>
    <property type="evidence" value="ECO:0007669"/>
    <property type="project" value="UniProtKB-SubCell"/>
</dbReference>
<dbReference type="GO" id="GO:0006811">
    <property type="term" value="P:monoatomic ion transport"/>
    <property type="evidence" value="ECO:0007669"/>
    <property type="project" value="UniProtKB-KW"/>
</dbReference>
<comment type="caution">
    <text evidence="16">The sequence shown here is derived from an EMBL/GenBank/DDBJ whole genome shotgun (WGS) entry which is preliminary data.</text>
</comment>
<dbReference type="SUPFAM" id="SSF56935">
    <property type="entry name" value="Porins"/>
    <property type="match status" value="1"/>
</dbReference>
<dbReference type="RefSeq" id="WP_068810817.1">
    <property type="nucleotide sequence ID" value="NZ_BMIY01000007.1"/>
</dbReference>
<dbReference type="InterPro" id="IPR037066">
    <property type="entry name" value="Plug_dom_sf"/>
</dbReference>
<evidence type="ECO:0000256" key="1">
    <source>
        <dbReference type="ARBA" id="ARBA00004571"/>
    </source>
</evidence>
<evidence type="ECO:0000313" key="16">
    <source>
        <dbReference type="EMBL" id="GFZ75723.1"/>
    </source>
</evidence>